<organism evidence="1 2">
    <name type="scientific">Fusobacterium nucleatum subsp. polymorphum</name>
    <name type="common">Fusobacterium polymorphum</name>
    <dbReference type="NCBI Taxonomy" id="76857"/>
    <lineage>
        <taxon>Bacteria</taxon>
        <taxon>Fusobacteriati</taxon>
        <taxon>Fusobacteriota</taxon>
        <taxon>Fusobacteriia</taxon>
        <taxon>Fusobacteriales</taxon>
        <taxon>Fusobacteriaceae</taxon>
        <taxon>Fusobacterium</taxon>
    </lineage>
</organism>
<dbReference type="Proteomes" id="UP000224182">
    <property type="component" value="Unassembled WGS sequence"/>
</dbReference>
<accession>A0A2C6CFE0</accession>
<reference evidence="1 2" key="1">
    <citation type="submission" date="2017-06" db="EMBL/GenBank/DDBJ databases">
        <title>Draft genome sequence of Fusobacterium nucleatum subsp. polymorphum KCOM 1271 (=ChDC F305).</title>
        <authorList>
            <person name="Kook J.-K."/>
            <person name="Park S.-N."/>
            <person name="Lim Y.K."/>
            <person name="Roh H."/>
        </authorList>
    </citation>
    <scope>NUCLEOTIDE SEQUENCE [LARGE SCALE GENOMIC DNA]</scope>
    <source>
        <strain evidence="2">KCOM 1271 (ChDC F305)</strain>
    </source>
</reference>
<evidence type="ECO:0008006" key="3">
    <source>
        <dbReference type="Google" id="ProtNLM"/>
    </source>
</evidence>
<dbReference type="RefSeq" id="WP_098973859.1">
    <property type="nucleotide sequence ID" value="NZ_CP077110.1"/>
</dbReference>
<protein>
    <recommendedName>
        <fullName evidence="3">Response regulator</fullName>
    </recommendedName>
</protein>
<sequence length="198" mass="23426">MEEIRITYIDDDMDLQLQKYLDKEYHNQDYNIILKYKKFDSSAGYEQLINDENIRNANIIIIDSKLFENNNANNGKFTGEEFKLILKKIFPFIEVIIITQNEIDGEIEKVPKFNSKEQSCSKKHYDEYLLPSINEAIKKIIETRKIFQIMEKNTNWEKPLVEKIINSLNGLDEYDELSKTDIDELIEAFKKLEEKVNG</sequence>
<proteinExistence type="predicted"/>
<gene>
    <name evidence="1" type="ORF">CBG54_04450</name>
</gene>
<evidence type="ECO:0000313" key="2">
    <source>
        <dbReference type="Proteomes" id="UP000224182"/>
    </source>
</evidence>
<name>A0A2C6CFE0_FUSNP</name>
<dbReference type="AlphaFoldDB" id="A0A2C6CFE0"/>
<dbReference type="EMBL" id="NIRN01000001">
    <property type="protein sequence ID" value="PHI06323.1"/>
    <property type="molecule type" value="Genomic_DNA"/>
</dbReference>
<comment type="caution">
    <text evidence="1">The sequence shown here is derived from an EMBL/GenBank/DDBJ whole genome shotgun (WGS) entry which is preliminary data.</text>
</comment>
<evidence type="ECO:0000313" key="1">
    <source>
        <dbReference type="EMBL" id="PHI06323.1"/>
    </source>
</evidence>